<proteinExistence type="predicted"/>
<evidence type="ECO:0000313" key="1">
    <source>
        <dbReference type="EMBL" id="GAA4801815.1"/>
    </source>
</evidence>
<dbReference type="EMBL" id="BAABJE010000017">
    <property type="protein sequence ID" value="GAA4801815.1"/>
    <property type="molecule type" value="Genomic_DNA"/>
</dbReference>
<dbReference type="Gene3D" id="3.40.50.12780">
    <property type="entry name" value="N-terminal domain of ligase-like"/>
    <property type="match status" value="1"/>
</dbReference>
<protein>
    <submittedName>
        <fullName evidence="1">Phenylacetate--CoA ligase family protein</fullName>
    </submittedName>
</protein>
<gene>
    <name evidence="1" type="ORF">GCM10023307_30480</name>
</gene>
<reference evidence="2" key="1">
    <citation type="journal article" date="2019" name="Int. J. Syst. Evol. Microbiol.">
        <title>The Global Catalogue of Microorganisms (GCM) 10K type strain sequencing project: providing services to taxonomists for standard genome sequencing and annotation.</title>
        <authorList>
            <consortium name="The Broad Institute Genomics Platform"/>
            <consortium name="The Broad Institute Genome Sequencing Center for Infectious Disease"/>
            <person name="Wu L."/>
            <person name="Ma J."/>
        </authorList>
    </citation>
    <scope>NUCLEOTIDE SEQUENCE [LARGE SCALE GENOMIC DNA]</scope>
    <source>
        <strain evidence="2">JCM 18204</strain>
    </source>
</reference>
<dbReference type="Proteomes" id="UP001499959">
    <property type="component" value="Unassembled WGS sequence"/>
</dbReference>
<keyword evidence="2" id="KW-1185">Reference proteome</keyword>
<comment type="caution">
    <text evidence="1">The sequence shown here is derived from an EMBL/GenBank/DDBJ whole genome shotgun (WGS) entry which is preliminary data.</text>
</comment>
<dbReference type="InterPro" id="IPR053158">
    <property type="entry name" value="CapK_Type1_Caps_Biosynth"/>
</dbReference>
<organism evidence="1 2">
    <name type="scientific">Lysobacter hankyongensis</name>
    <dbReference type="NCBI Taxonomy" id="1176535"/>
    <lineage>
        <taxon>Bacteria</taxon>
        <taxon>Pseudomonadati</taxon>
        <taxon>Pseudomonadota</taxon>
        <taxon>Gammaproteobacteria</taxon>
        <taxon>Lysobacterales</taxon>
        <taxon>Lysobacteraceae</taxon>
        <taxon>Lysobacter</taxon>
    </lineage>
</organism>
<evidence type="ECO:0000313" key="2">
    <source>
        <dbReference type="Proteomes" id="UP001499959"/>
    </source>
</evidence>
<name>A0ABP9BXC0_9GAMM</name>
<accession>A0ABP9BXC0</accession>
<dbReference type="SUPFAM" id="SSF56801">
    <property type="entry name" value="Acetyl-CoA synthetase-like"/>
    <property type="match status" value="1"/>
</dbReference>
<keyword evidence="1" id="KW-0436">Ligase</keyword>
<dbReference type="InterPro" id="IPR042099">
    <property type="entry name" value="ANL_N_sf"/>
</dbReference>
<sequence>MSGLYESLFRKVLYPAYESGLRRRDTLRHLREYERDQWRSVDELQALQWRKLQALIAHCWTQVPFYREFWGRAGVADAADIRSREDYAKLPLLTKPEIRAHADAMIAPAHRGQLYFKTTGGSTGEPLRFGYTRESYERRVAVMFRGYAWSGAHLGQRTAYLWGAPVAAPAGVALFKDRLYHAAFNRRMLNAFDMDERRMAEYADAFDRFRPETIVSYVGPLVELAQWIERHGRTPHRPQRILGAAEALHPHQRELLQRVFGAPAYDTYGCREFMLIAAECEARDGLHMNIDHLHVEFAAGPQATAPSDLIVTDLHNYGMPLMRYVNGDLGTPGHAHCSCGRGLPKLAKVDGRKLDALRLRDGRLLPGEYIVYVFLPVTGVKQYQVVQKTLDTLLVRLVPDAGYDPSVHALIRDGIRKLAGDGVVIDFETVDAIALTASGKRRVTICELPT</sequence>
<dbReference type="PANTHER" id="PTHR36932:SF1">
    <property type="entry name" value="CAPSULAR POLYSACCHARIDE BIOSYNTHESIS PROTEIN"/>
    <property type="match status" value="1"/>
</dbReference>
<dbReference type="RefSeq" id="WP_345304208.1">
    <property type="nucleotide sequence ID" value="NZ_BAABJE010000017.1"/>
</dbReference>
<dbReference type="PANTHER" id="PTHR36932">
    <property type="entry name" value="CAPSULAR POLYSACCHARIDE BIOSYNTHESIS PROTEIN"/>
    <property type="match status" value="1"/>
</dbReference>
<dbReference type="GO" id="GO:0016874">
    <property type="term" value="F:ligase activity"/>
    <property type="evidence" value="ECO:0007669"/>
    <property type="project" value="UniProtKB-KW"/>
</dbReference>